<dbReference type="EMBL" id="NGJY01000004">
    <property type="protein sequence ID" value="RSU01950.1"/>
    <property type="molecule type" value="Genomic_DNA"/>
</dbReference>
<keyword evidence="1" id="KW-1133">Transmembrane helix</keyword>
<dbReference type="RefSeq" id="WP_126832340.1">
    <property type="nucleotide sequence ID" value="NZ_CBCRYB010000005.1"/>
</dbReference>
<evidence type="ECO:0000313" key="2">
    <source>
        <dbReference type="EMBL" id="RSU01950.1"/>
    </source>
</evidence>
<dbReference type="Proteomes" id="UP000287101">
    <property type="component" value="Unassembled WGS sequence"/>
</dbReference>
<name>A0A430A568_9ENTE</name>
<evidence type="ECO:0000256" key="1">
    <source>
        <dbReference type="SAM" id="Phobius"/>
    </source>
</evidence>
<feature type="transmembrane region" description="Helical" evidence="1">
    <location>
        <begin position="40"/>
        <end position="62"/>
    </location>
</feature>
<keyword evidence="1" id="KW-0472">Membrane</keyword>
<gene>
    <name evidence="2" type="ORF">CBF31_09285</name>
</gene>
<sequence length="63" mass="7093">MDLLTNTIIPIMIGILPINILNSVGELYCEERDIKGLKFFMVQIAFLSIGFCITVLLAFVIFL</sequence>
<protein>
    <submittedName>
        <fullName evidence="2">Uncharacterized protein</fullName>
    </submittedName>
</protein>
<accession>A0A430A568</accession>
<comment type="caution">
    <text evidence="2">The sequence shown here is derived from an EMBL/GenBank/DDBJ whole genome shotgun (WGS) entry which is preliminary data.</text>
</comment>
<reference evidence="2 3" key="1">
    <citation type="submission" date="2017-05" db="EMBL/GenBank/DDBJ databases">
        <title>Vagococcus spp. assemblies.</title>
        <authorList>
            <person name="Gulvik C.A."/>
        </authorList>
    </citation>
    <scope>NUCLEOTIDE SEQUENCE [LARGE SCALE GENOMIC DNA]</scope>
    <source>
        <strain evidence="2 3">CCUG 41755</strain>
    </source>
</reference>
<organism evidence="2 3">
    <name type="scientific">Vagococcus fessus</name>
    <dbReference type="NCBI Taxonomy" id="120370"/>
    <lineage>
        <taxon>Bacteria</taxon>
        <taxon>Bacillati</taxon>
        <taxon>Bacillota</taxon>
        <taxon>Bacilli</taxon>
        <taxon>Lactobacillales</taxon>
        <taxon>Enterococcaceae</taxon>
        <taxon>Vagococcus</taxon>
    </lineage>
</organism>
<proteinExistence type="predicted"/>
<keyword evidence="3" id="KW-1185">Reference proteome</keyword>
<keyword evidence="1" id="KW-0812">Transmembrane</keyword>
<dbReference type="AlphaFoldDB" id="A0A430A568"/>
<evidence type="ECO:0000313" key="3">
    <source>
        <dbReference type="Proteomes" id="UP000287101"/>
    </source>
</evidence>
<feature type="transmembrane region" description="Helical" evidence="1">
    <location>
        <begin position="6"/>
        <end position="28"/>
    </location>
</feature>